<keyword evidence="3" id="KW-1185">Reference proteome</keyword>
<dbReference type="AlphaFoldDB" id="A0A1Y0CFX2"/>
<geneLocation type="plasmid" evidence="2 3">
    <name>unnamed1</name>
</geneLocation>
<evidence type="ECO:0000256" key="1">
    <source>
        <dbReference type="SAM" id="MobiDB-lite"/>
    </source>
</evidence>
<gene>
    <name evidence="2" type="ORF">BTO20_36530</name>
</gene>
<protein>
    <submittedName>
        <fullName evidence="2">Uncharacterized protein</fullName>
    </submittedName>
</protein>
<dbReference type="Proteomes" id="UP000195331">
    <property type="component" value="Plasmid unnamed1"/>
</dbReference>
<dbReference type="RefSeq" id="WP_087083270.1">
    <property type="nucleotide sequence ID" value="NZ_CP020810.1"/>
</dbReference>
<sequence>MASTDENDSLRRLFEADQYPAGKDHPSEPPNAPDTEQLPDQVIADRWENAAAALETARNAWLAVSPDSAGPITELLHSARWNATVYRHIATGFARTDAWRLADAQHQRPQSRHIVYDPNTDTDTDED</sequence>
<dbReference type="EMBL" id="CP020810">
    <property type="protein sequence ID" value="ART74171.1"/>
    <property type="molecule type" value="Genomic_DNA"/>
</dbReference>
<accession>A0A1Y0CFX2</accession>
<evidence type="ECO:0000313" key="2">
    <source>
        <dbReference type="EMBL" id="ART74171.1"/>
    </source>
</evidence>
<organism evidence="2 3">
    <name type="scientific">Mycobacterium dioxanotrophicus</name>
    <dbReference type="NCBI Taxonomy" id="482462"/>
    <lineage>
        <taxon>Bacteria</taxon>
        <taxon>Bacillati</taxon>
        <taxon>Actinomycetota</taxon>
        <taxon>Actinomycetes</taxon>
        <taxon>Mycobacteriales</taxon>
        <taxon>Mycobacteriaceae</taxon>
        <taxon>Mycobacterium</taxon>
    </lineage>
</organism>
<keyword evidence="2" id="KW-0614">Plasmid</keyword>
<proteinExistence type="predicted"/>
<reference evidence="2 3" key="1">
    <citation type="submission" date="2017-04" db="EMBL/GenBank/DDBJ databases">
        <title>Whole Genome Sequence of 1,4-Dioxane Degrading Bacterium Mycobacterium dioxanotrophicus PH-06.</title>
        <authorList>
            <person name="He Y."/>
        </authorList>
    </citation>
    <scope>NUCLEOTIDE SEQUENCE [LARGE SCALE GENOMIC DNA]</scope>
    <source>
        <strain evidence="2 3">PH-06</strain>
        <plasmid evidence="2 3">unnamed1</plasmid>
    </source>
</reference>
<dbReference type="OrthoDB" id="9899152at2"/>
<name>A0A1Y0CFX2_9MYCO</name>
<evidence type="ECO:0000313" key="3">
    <source>
        <dbReference type="Proteomes" id="UP000195331"/>
    </source>
</evidence>
<feature type="region of interest" description="Disordered" evidence="1">
    <location>
        <begin position="1"/>
        <end position="39"/>
    </location>
</feature>
<dbReference type="KEGG" id="mdx:BTO20_36530"/>
<feature type="region of interest" description="Disordered" evidence="1">
    <location>
        <begin position="104"/>
        <end position="127"/>
    </location>
</feature>